<gene>
    <name evidence="4" type="primary">recF</name>
    <name evidence="5" type="ORF">Q757_02360</name>
</gene>
<reference evidence="5 6" key="1">
    <citation type="journal article" date="2014" name="Antonie Van Leeuwenhoek">
        <title>Oenococcus alcoholitolerans sp. nov., a lactic acid bacteria isolated from cachaca and ethanol fermentation processes.</title>
        <authorList>
            <person name="Badotti F."/>
            <person name="Moreira A.P."/>
            <person name="Tonon L.A."/>
            <person name="de Lucena B.T."/>
            <person name="Gomes Fde C."/>
            <person name="Kruger R."/>
            <person name="Thompson C.C."/>
            <person name="de Morais M.A.Jr."/>
            <person name="Rosa C.A."/>
            <person name="Thompson F.L."/>
        </authorList>
    </citation>
    <scope>NUCLEOTIDE SEQUENCE [LARGE SCALE GENOMIC DNA]</scope>
    <source>
        <strain evidence="5 6">UFRJ-M7.2.18</strain>
    </source>
</reference>
<keyword evidence="3 4" id="KW-0742">SOS response</keyword>
<evidence type="ECO:0000256" key="2">
    <source>
        <dbReference type="ARBA" id="ARBA00023204"/>
    </source>
</evidence>
<dbReference type="Gene3D" id="1.20.1050.90">
    <property type="entry name" value="RecF/RecN/SMC, N-terminal domain"/>
    <property type="match status" value="1"/>
</dbReference>
<evidence type="ECO:0000313" key="6">
    <source>
        <dbReference type="Proteomes" id="UP000030023"/>
    </source>
</evidence>
<proteinExistence type="inferred from homology"/>
<name>A0ABR4XRU3_9LACO</name>
<dbReference type="EMBL" id="AXCV01000065">
    <property type="protein sequence ID" value="KGO32212.1"/>
    <property type="molecule type" value="Genomic_DNA"/>
</dbReference>
<dbReference type="PROSITE" id="PS00617">
    <property type="entry name" value="RECF_1"/>
    <property type="match status" value="1"/>
</dbReference>
<dbReference type="SUPFAM" id="SSF52540">
    <property type="entry name" value="P-loop containing nucleoside triphosphate hydrolases"/>
    <property type="match status" value="1"/>
</dbReference>
<comment type="caution">
    <text evidence="4">Lacks conserved residue(s) required for the propagation of feature annotation.</text>
</comment>
<comment type="similarity">
    <text evidence="4">Belongs to the RecF family.</text>
</comment>
<evidence type="ECO:0000256" key="1">
    <source>
        <dbReference type="ARBA" id="ARBA00022763"/>
    </source>
</evidence>
<dbReference type="InterPro" id="IPR001238">
    <property type="entry name" value="DNA-binding_RecF"/>
</dbReference>
<evidence type="ECO:0000313" key="5">
    <source>
        <dbReference type="EMBL" id="KGO32212.1"/>
    </source>
</evidence>
<dbReference type="InterPro" id="IPR027417">
    <property type="entry name" value="P-loop_NTPase"/>
</dbReference>
<comment type="subcellular location">
    <subcellularLocation>
        <location evidence="4">Cytoplasm</location>
    </subcellularLocation>
</comment>
<comment type="caution">
    <text evidence="5">The sequence shown here is derived from an EMBL/GenBank/DDBJ whole genome shotgun (WGS) entry which is preliminary data.</text>
</comment>
<keyword evidence="4" id="KW-0547">Nucleotide-binding</keyword>
<evidence type="ECO:0000256" key="3">
    <source>
        <dbReference type="ARBA" id="ARBA00023236"/>
    </source>
</evidence>
<dbReference type="InterPro" id="IPR018078">
    <property type="entry name" value="DNA-binding_RecF_CS"/>
</dbReference>
<sequence>MPESKLSDYIGNLNVVLFAPEDLELVKGSPGIRRKFINSEFGQMSANYLLNLLEYRKVLKDRNAYLKNISISKGRPIYDKTYLQVLDDQLSDFGSKIIQQRFLLVKKLEGYAQKIHQAISGGEDLNIKYRTFPGLDDQSGFEDIRKIFPNN</sequence>
<keyword evidence="4" id="KW-0235">DNA replication</keyword>
<accession>A0ABR4XRU3</accession>
<keyword evidence="4" id="KW-0238">DNA-binding</keyword>
<keyword evidence="4" id="KW-0067">ATP-binding</keyword>
<dbReference type="InterPro" id="IPR042174">
    <property type="entry name" value="RecF_2"/>
</dbReference>
<organism evidence="5 6">
    <name type="scientific">Oenococcus alcoholitolerans</name>
    <dbReference type="NCBI Taxonomy" id="931074"/>
    <lineage>
        <taxon>Bacteria</taxon>
        <taxon>Bacillati</taxon>
        <taxon>Bacillota</taxon>
        <taxon>Bacilli</taxon>
        <taxon>Lactobacillales</taxon>
        <taxon>Lactobacillaceae</taxon>
        <taxon>Oenococcus</taxon>
    </lineage>
</organism>
<comment type="function">
    <text evidence="4">The RecF protein is involved in DNA metabolism; it is required for DNA replication and normal SOS inducibility. RecF binds preferentially to single-stranded, linear DNA. It also seems to bind ATP.</text>
</comment>
<keyword evidence="6" id="KW-1185">Reference proteome</keyword>
<dbReference type="Proteomes" id="UP000030023">
    <property type="component" value="Unassembled WGS sequence"/>
</dbReference>
<evidence type="ECO:0000256" key="4">
    <source>
        <dbReference type="HAMAP-Rule" id="MF_00365"/>
    </source>
</evidence>
<keyword evidence="1 4" id="KW-0227">DNA damage</keyword>
<keyword evidence="4" id="KW-0963">Cytoplasm</keyword>
<keyword evidence="2 4" id="KW-0234">DNA repair</keyword>
<protein>
    <recommendedName>
        <fullName evidence="4">DNA replication and repair protein RecF</fullName>
    </recommendedName>
</protein>
<dbReference type="HAMAP" id="MF_00365">
    <property type="entry name" value="RecF"/>
    <property type="match status" value="1"/>
</dbReference>